<dbReference type="InterPro" id="IPR029063">
    <property type="entry name" value="SAM-dependent_MTases_sf"/>
</dbReference>
<keyword evidence="2" id="KW-1185">Reference proteome</keyword>
<dbReference type="Pfam" id="PF13489">
    <property type="entry name" value="Methyltransf_23"/>
    <property type="match status" value="1"/>
</dbReference>
<keyword evidence="1" id="KW-0489">Methyltransferase</keyword>
<reference evidence="2" key="1">
    <citation type="journal article" date="2012" name="J. Bacteriol.">
        <title>Genome sequence of the haloalkaliphilic methanotrophic bacterium Methylomicrobium alcaliphilum 20Z.</title>
        <authorList>
            <person name="Vuilleumier S."/>
            <person name="Khmelenina V.N."/>
            <person name="Bringel F."/>
            <person name="Reshetnikov A.S."/>
            <person name="Lajus A."/>
            <person name="Mangenot S."/>
            <person name="Rouy Z."/>
            <person name="Op den Camp H.J."/>
            <person name="Jetten M.S."/>
            <person name="Dispirito A.A."/>
            <person name="Dunfield P."/>
            <person name="Klotz M.G."/>
            <person name="Semrau J.D."/>
            <person name="Stein L.Y."/>
            <person name="Barbe V."/>
            <person name="Medigue C."/>
            <person name="Trotsenko Y.A."/>
            <person name="Kalyuzhnaya M.G."/>
        </authorList>
    </citation>
    <scope>NUCLEOTIDE SEQUENCE [LARGE SCALE GENOMIC DNA]</scope>
    <source>
        <strain evidence="2">DSM 19304 / NCIMB 14124 / VKM B-2133 / 20Z</strain>
    </source>
</reference>
<dbReference type="AlphaFoldDB" id="G4SYS7"/>
<dbReference type="PATRIC" id="fig|271065.3.peg.2769"/>
<sequence>MPTITSNITRVSKAILTNIFAGLAPKAYMRYTHETGRGLQEEGSGDITTYFFQCYEDYLRYLDLTDDSIKDYLNNKVLLEYGPGDLPGMALIFYAKGANKVYCVDRFPLLSFSAFNSEALQTIIDKLSPDEQQRAKNCFKEFGNPGSGLKPECIEYITHKKGLSQLDQAIDLIYSRAVLEHVNSLPETFQDMYRALKPSGIALHKVDLKSHGLHQENPLDFLTWPDYLWNIMYCNKGVPNRYRIDKYRKVIGQTAFKIELLEAVEECDEETAQKIKPKLAKKFSDISIVDLKWLSFWMRVKKR</sequence>
<proteinExistence type="predicted"/>
<dbReference type="GO" id="GO:0032259">
    <property type="term" value="P:methylation"/>
    <property type="evidence" value="ECO:0007669"/>
    <property type="project" value="UniProtKB-KW"/>
</dbReference>
<accession>G4SYS7</accession>
<dbReference type="RefSeq" id="WP_014149140.1">
    <property type="nucleotide sequence ID" value="NC_016112.1"/>
</dbReference>
<dbReference type="Proteomes" id="UP000008315">
    <property type="component" value="Chromosome"/>
</dbReference>
<dbReference type="KEGG" id="mah:MEALZ_2699"/>
<keyword evidence="1" id="KW-0808">Transferase</keyword>
<dbReference type="HOGENOM" id="CLU_887570_0_0_6"/>
<dbReference type="SUPFAM" id="SSF53335">
    <property type="entry name" value="S-adenosyl-L-methionine-dependent methyltransferases"/>
    <property type="match status" value="1"/>
</dbReference>
<gene>
    <name evidence="1" type="ordered locus">MEALZ_2699</name>
</gene>
<protein>
    <submittedName>
        <fullName evidence="1">Methyltransferase type 12</fullName>
    </submittedName>
</protein>
<evidence type="ECO:0000313" key="1">
    <source>
        <dbReference type="EMBL" id="CCE24374.1"/>
    </source>
</evidence>
<name>G4SYS7_META2</name>
<evidence type="ECO:0000313" key="2">
    <source>
        <dbReference type="Proteomes" id="UP000008315"/>
    </source>
</evidence>
<dbReference type="EMBL" id="FO082060">
    <property type="protein sequence ID" value="CCE24374.1"/>
    <property type="molecule type" value="Genomic_DNA"/>
</dbReference>
<dbReference type="GO" id="GO:0008168">
    <property type="term" value="F:methyltransferase activity"/>
    <property type="evidence" value="ECO:0007669"/>
    <property type="project" value="UniProtKB-KW"/>
</dbReference>
<dbReference type="Gene3D" id="3.40.50.150">
    <property type="entry name" value="Vaccinia Virus protein VP39"/>
    <property type="match status" value="1"/>
</dbReference>
<organism evidence="1 2">
    <name type="scientific">Methylotuvimicrobium alcaliphilum (strain DSM 19304 / NCIMB 14124 / VKM B-2133 / 20Z)</name>
    <name type="common">Methylomicrobium alcaliphilum</name>
    <dbReference type="NCBI Taxonomy" id="1091494"/>
    <lineage>
        <taxon>Bacteria</taxon>
        <taxon>Pseudomonadati</taxon>
        <taxon>Pseudomonadota</taxon>
        <taxon>Gammaproteobacteria</taxon>
        <taxon>Methylococcales</taxon>
        <taxon>Methylococcaceae</taxon>
        <taxon>Methylotuvimicrobium</taxon>
    </lineage>
</organism>